<sequence length="227" mass="24253">MTCGLEVQTTKADAIQPKKDECSISSPGMVTSLGSDGFVEFTPTQPNIDVTIKDCLLLPSFGFSIFIYPQVSTGTIAHYVATSASVSEFSDFLLTLTNGMLEVTLNIGSEVFSSGAIGVLNINSWNLVVFGFDGAVKKLHLSKHGGSRNQMKNDLGGPLSVPGVLRIGSKQGTSAPERFTGRVACAMLFDEKIEYSQANQAIISFCNSPWENVPSPGKVLLAFIIFT</sequence>
<dbReference type="Gene3D" id="2.60.120.200">
    <property type="match status" value="1"/>
</dbReference>
<proteinExistence type="predicted"/>
<dbReference type="SUPFAM" id="SSF49899">
    <property type="entry name" value="Concanavalin A-like lectins/glucanases"/>
    <property type="match status" value="1"/>
</dbReference>
<name>A0AAN8KE58_PATCE</name>
<evidence type="ECO:0000313" key="2">
    <source>
        <dbReference type="Proteomes" id="UP001347796"/>
    </source>
</evidence>
<comment type="caution">
    <text evidence="1">The sequence shown here is derived from an EMBL/GenBank/DDBJ whole genome shotgun (WGS) entry which is preliminary data.</text>
</comment>
<dbReference type="AlphaFoldDB" id="A0AAN8KE58"/>
<dbReference type="Proteomes" id="UP001347796">
    <property type="component" value="Unassembled WGS sequence"/>
</dbReference>
<reference evidence="1 2" key="1">
    <citation type="submission" date="2024-01" db="EMBL/GenBank/DDBJ databases">
        <title>The genome of the rayed Mediterranean limpet Patella caerulea (Linnaeus, 1758).</title>
        <authorList>
            <person name="Anh-Thu Weber A."/>
            <person name="Halstead-Nussloch G."/>
        </authorList>
    </citation>
    <scope>NUCLEOTIDE SEQUENCE [LARGE SCALE GENOMIC DNA]</scope>
    <source>
        <strain evidence="1">AATW-2023a</strain>
        <tissue evidence="1">Whole specimen</tissue>
    </source>
</reference>
<organism evidence="1 2">
    <name type="scientific">Patella caerulea</name>
    <name type="common">Rayed Mediterranean limpet</name>
    <dbReference type="NCBI Taxonomy" id="87958"/>
    <lineage>
        <taxon>Eukaryota</taxon>
        <taxon>Metazoa</taxon>
        <taxon>Spiralia</taxon>
        <taxon>Lophotrochozoa</taxon>
        <taxon>Mollusca</taxon>
        <taxon>Gastropoda</taxon>
        <taxon>Patellogastropoda</taxon>
        <taxon>Patelloidea</taxon>
        <taxon>Patellidae</taxon>
        <taxon>Patella</taxon>
    </lineage>
</organism>
<protein>
    <submittedName>
        <fullName evidence="1">Uncharacterized protein</fullName>
    </submittedName>
</protein>
<evidence type="ECO:0000313" key="1">
    <source>
        <dbReference type="EMBL" id="KAK6191789.1"/>
    </source>
</evidence>
<gene>
    <name evidence="1" type="ORF">SNE40_003382</name>
</gene>
<dbReference type="EMBL" id="JAZGQO010000002">
    <property type="protein sequence ID" value="KAK6191789.1"/>
    <property type="molecule type" value="Genomic_DNA"/>
</dbReference>
<dbReference type="InterPro" id="IPR013320">
    <property type="entry name" value="ConA-like_dom_sf"/>
</dbReference>
<accession>A0AAN8KE58</accession>
<keyword evidence="2" id="KW-1185">Reference proteome</keyword>